<feature type="transmembrane region" description="Helical" evidence="6">
    <location>
        <begin position="68"/>
        <end position="85"/>
    </location>
</feature>
<dbReference type="RefSeq" id="WP_334314968.1">
    <property type="nucleotide sequence ID" value="NZ_CP065938.1"/>
</dbReference>
<reference evidence="8" key="1">
    <citation type="submission" date="2020-12" db="EMBL/GenBank/DDBJ databases">
        <title>Taurinivorans muris gen. nov., sp. nov., fundamental and realized metabolic niche of a ubiquitous sulfidogenic bacterium in the murine intestine.</title>
        <authorList>
            <person name="Ye H."/>
            <person name="Hanson B.T."/>
            <person name="Loy A."/>
        </authorList>
    </citation>
    <scope>NUCLEOTIDE SEQUENCE</scope>
    <source>
        <strain evidence="8">LT0009</strain>
    </source>
</reference>
<feature type="transmembrane region" description="Helical" evidence="6">
    <location>
        <begin position="123"/>
        <end position="141"/>
    </location>
</feature>
<evidence type="ECO:0000256" key="2">
    <source>
        <dbReference type="ARBA" id="ARBA00022475"/>
    </source>
</evidence>
<feature type="transmembrane region" description="Helical" evidence="6">
    <location>
        <begin position="153"/>
        <end position="171"/>
    </location>
</feature>
<accession>A0ABY5XZR4</accession>
<dbReference type="EMBL" id="CP065938">
    <property type="protein sequence ID" value="UWX05388.1"/>
    <property type="molecule type" value="Genomic_DNA"/>
</dbReference>
<evidence type="ECO:0000259" key="7">
    <source>
        <dbReference type="Pfam" id="PF00892"/>
    </source>
</evidence>
<evidence type="ECO:0000256" key="6">
    <source>
        <dbReference type="SAM" id="Phobius"/>
    </source>
</evidence>
<gene>
    <name evidence="8" type="ORF">JBF11_08015</name>
</gene>
<comment type="subcellular location">
    <subcellularLocation>
        <location evidence="1">Cell membrane</location>
        <topology evidence="1">Multi-pass membrane protein</topology>
    </subcellularLocation>
</comment>
<evidence type="ECO:0000256" key="5">
    <source>
        <dbReference type="ARBA" id="ARBA00023136"/>
    </source>
</evidence>
<feature type="transmembrane region" description="Helical" evidence="6">
    <location>
        <begin position="183"/>
        <end position="200"/>
    </location>
</feature>
<feature type="transmembrane region" description="Helical" evidence="6">
    <location>
        <begin position="252"/>
        <end position="271"/>
    </location>
</feature>
<keyword evidence="5 6" id="KW-0472">Membrane</keyword>
<protein>
    <submittedName>
        <fullName evidence="8">DMT family transporter</fullName>
    </submittedName>
</protein>
<feature type="transmembrane region" description="Helical" evidence="6">
    <location>
        <begin position="12"/>
        <end position="32"/>
    </location>
</feature>
<feature type="transmembrane region" description="Helical" evidence="6">
    <location>
        <begin position="97"/>
        <end position="116"/>
    </location>
</feature>
<feature type="transmembrane region" description="Helical" evidence="6">
    <location>
        <begin position="38"/>
        <end position="56"/>
    </location>
</feature>
<evidence type="ECO:0000256" key="1">
    <source>
        <dbReference type="ARBA" id="ARBA00004651"/>
    </source>
</evidence>
<dbReference type="Pfam" id="PF00892">
    <property type="entry name" value="EamA"/>
    <property type="match status" value="2"/>
</dbReference>
<keyword evidence="3 6" id="KW-0812">Transmembrane</keyword>
<keyword evidence="4 6" id="KW-1133">Transmembrane helix</keyword>
<dbReference type="InterPro" id="IPR037185">
    <property type="entry name" value="EmrE-like"/>
</dbReference>
<evidence type="ECO:0000313" key="8">
    <source>
        <dbReference type="EMBL" id="UWX05388.1"/>
    </source>
</evidence>
<proteinExistence type="predicted"/>
<dbReference type="SUPFAM" id="SSF103481">
    <property type="entry name" value="Multidrug resistance efflux transporter EmrE"/>
    <property type="match status" value="2"/>
</dbReference>
<evidence type="ECO:0000256" key="3">
    <source>
        <dbReference type="ARBA" id="ARBA00022692"/>
    </source>
</evidence>
<dbReference type="PANTHER" id="PTHR32322">
    <property type="entry name" value="INNER MEMBRANE TRANSPORTER"/>
    <property type="match status" value="1"/>
</dbReference>
<feature type="domain" description="EamA" evidence="7">
    <location>
        <begin position="12"/>
        <end position="140"/>
    </location>
</feature>
<dbReference type="Proteomes" id="UP001058120">
    <property type="component" value="Chromosome"/>
</dbReference>
<name>A0ABY5XZR4_9BACT</name>
<feature type="domain" description="EamA" evidence="7">
    <location>
        <begin position="155"/>
        <end position="292"/>
    </location>
</feature>
<organism evidence="8 9">
    <name type="scientific">Taurinivorans muris</name>
    <dbReference type="NCBI Taxonomy" id="2787751"/>
    <lineage>
        <taxon>Bacteria</taxon>
        <taxon>Pseudomonadati</taxon>
        <taxon>Thermodesulfobacteriota</taxon>
        <taxon>Desulfovibrionia</taxon>
        <taxon>Desulfovibrionales</taxon>
        <taxon>Desulfovibrionaceae</taxon>
        <taxon>Taurinivorans</taxon>
    </lineage>
</organism>
<feature type="transmembrane region" description="Helical" evidence="6">
    <location>
        <begin position="277"/>
        <end position="295"/>
    </location>
</feature>
<evidence type="ECO:0000313" key="9">
    <source>
        <dbReference type="Proteomes" id="UP001058120"/>
    </source>
</evidence>
<evidence type="ECO:0000256" key="4">
    <source>
        <dbReference type="ARBA" id="ARBA00022989"/>
    </source>
</evidence>
<dbReference type="InterPro" id="IPR050638">
    <property type="entry name" value="AA-Vitamin_Transporters"/>
</dbReference>
<keyword evidence="2" id="KW-1003">Cell membrane</keyword>
<keyword evidence="9" id="KW-1185">Reference proteome</keyword>
<dbReference type="PANTHER" id="PTHR32322:SF18">
    <property type="entry name" value="S-ADENOSYLMETHIONINE_S-ADENOSYLHOMOCYSTEINE TRANSPORTER"/>
    <property type="match status" value="1"/>
</dbReference>
<sequence length="302" mass="33083">MNLNIQKCIPHLALVIGMTAWASSFIGLKFALTAYTPFEVIAGRMLISSLICLPFLKPLITHMTRKNFPVLLGGVLCEPCLYFLFETSALRYTSSAQAGMVLAIMPLCVGFCAWIFLKEKQSVHAWAGFILAFLGVFWLSFSGETSQAVPNPFLGNMLELGAVFCGVGYTLACRNLSAAMSPWVYTAAMSFGGVLFYLPLTFLPLEFSPVTLDVSIPDWLPLFSIFYLGVVVSLLGYGFYNYGVSKLSATEAAAYINLIPVITLVIGVLFLEERLTTTQYFASLAILGGMLLSQYKAKKELP</sequence>
<feature type="transmembrane region" description="Helical" evidence="6">
    <location>
        <begin position="220"/>
        <end position="240"/>
    </location>
</feature>
<dbReference type="InterPro" id="IPR000620">
    <property type="entry name" value="EamA_dom"/>
</dbReference>